<evidence type="ECO:0000256" key="2">
    <source>
        <dbReference type="ARBA" id="ARBA00022833"/>
    </source>
</evidence>
<dbReference type="AlphaFoldDB" id="A0AAF0V3R7"/>
<dbReference type="SMART" id="SM00721">
    <property type="entry name" value="BAR"/>
    <property type="match status" value="1"/>
</dbReference>
<dbReference type="Proteomes" id="UP001234989">
    <property type="component" value="Chromosome 12"/>
</dbReference>
<dbReference type="PANTHER" id="PTHR23180">
    <property type="entry name" value="CENTAURIN/ARF"/>
    <property type="match status" value="1"/>
</dbReference>
<dbReference type="GO" id="GO:0005737">
    <property type="term" value="C:cytoplasm"/>
    <property type="evidence" value="ECO:0007669"/>
    <property type="project" value="InterPro"/>
</dbReference>
<keyword evidence="2" id="KW-0862">Zinc</keyword>
<dbReference type="GO" id="GO:0005096">
    <property type="term" value="F:GTPase activator activity"/>
    <property type="evidence" value="ECO:0007669"/>
    <property type="project" value="InterPro"/>
</dbReference>
<dbReference type="Pfam" id="PF16746">
    <property type="entry name" value="BAR_3"/>
    <property type="match status" value="1"/>
</dbReference>
<protein>
    <recommendedName>
        <fullName evidence="3">BAR domain-containing protein</fullName>
    </recommendedName>
</protein>
<sequence length="311" mass="35601">MAKKYANLYLLFSDHKCGSLVLYLVEQIQAFEEDAETLRDKCLKFYKGCRKYTEGLGEAYDKNIAFASSLETFGGGHNDPVAVSFGGPDMVQFAIALREIGTYKEVLRSQVEQILNDRLLHMASIDHQVKEARKRFDKADVAYDQVREKFLSLKKNTKLDIVVAIEEELHCARSTFEHTRFNLVGALSSVEAKKKYEFLESVSLTMDAHLQYFKQGYELLHQMEPYINQNIIKFGKEFGLDIKGCKEEAMSLFMKIDCMRKTNLKKEEAKMKTTPPVKGSKELKSLECGRIFRSNGTRSKGDTLYQVINDC</sequence>
<gene>
    <name evidence="4" type="ORF">MTR67_051142</name>
</gene>
<evidence type="ECO:0000259" key="3">
    <source>
        <dbReference type="SMART" id="SM00721"/>
    </source>
</evidence>
<dbReference type="InterPro" id="IPR004148">
    <property type="entry name" value="BAR_dom"/>
</dbReference>
<name>A0AAF0V3R7_SOLVR</name>
<dbReference type="SUPFAM" id="SSF103657">
    <property type="entry name" value="BAR/IMD domain-like"/>
    <property type="match status" value="1"/>
</dbReference>
<evidence type="ECO:0000313" key="4">
    <source>
        <dbReference type="EMBL" id="WMV57757.1"/>
    </source>
</evidence>
<dbReference type="CDD" id="cd07606">
    <property type="entry name" value="BAR_SFC_plant"/>
    <property type="match status" value="1"/>
</dbReference>
<organism evidence="4 5">
    <name type="scientific">Solanum verrucosum</name>
    <dbReference type="NCBI Taxonomy" id="315347"/>
    <lineage>
        <taxon>Eukaryota</taxon>
        <taxon>Viridiplantae</taxon>
        <taxon>Streptophyta</taxon>
        <taxon>Embryophyta</taxon>
        <taxon>Tracheophyta</taxon>
        <taxon>Spermatophyta</taxon>
        <taxon>Magnoliopsida</taxon>
        <taxon>eudicotyledons</taxon>
        <taxon>Gunneridae</taxon>
        <taxon>Pentapetalae</taxon>
        <taxon>asterids</taxon>
        <taxon>lamiids</taxon>
        <taxon>Solanales</taxon>
        <taxon>Solanaceae</taxon>
        <taxon>Solanoideae</taxon>
        <taxon>Solaneae</taxon>
        <taxon>Solanum</taxon>
    </lineage>
</organism>
<evidence type="ECO:0000313" key="5">
    <source>
        <dbReference type="Proteomes" id="UP001234989"/>
    </source>
</evidence>
<dbReference type="EMBL" id="CP133623">
    <property type="protein sequence ID" value="WMV57757.1"/>
    <property type="molecule type" value="Genomic_DNA"/>
</dbReference>
<dbReference type="InterPro" id="IPR045258">
    <property type="entry name" value="ACAP1/2/3-like"/>
</dbReference>
<reference evidence="4" key="1">
    <citation type="submission" date="2023-08" db="EMBL/GenBank/DDBJ databases">
        <title>A de novo genome assembly of Solanum verrucosum Schlechtendal, a Mexican diploid species geographically isolated from the other diploid A-genome species in potato relatives.</title>
        <authorList>
            <person name="Hosaka K."/>
        </authorList>
    </citation>
    <scope>NUCLEOTIDE SEQUENCE</scope>
    <source>
        <tissue evidence="4">Young leaves</tissue>
    </source>
</reference>
<proteinExistence type="predicted"/>
<evidence type="ECO:0000256" key="1">
    <source>
        <dbReference type="ARBA" id="ARBA00022723"/>
    </source>
</evidence>
<dbReference type="InterPro" id="IPR027267">
    <property type="entry name" value="AH/BAR_dom_sf"/>
</dbReference>
<dbReference type="PANTHER" id="PTHR23180:SF403">
    <property type="entry name" value="ADP-RIBOSYLATION FACTOR GTPASE-ACTIVATING PROTEIN AGD3-LIKE"/>
    <property type="match status" value="1"/>
</dbReference>
<keyword evidence="5" id="KW-1185">Reference proteome</keyword>
<dbReference type="Gene3D" id="1.20.1270.60">
    <property type="entry name" value="Arfaptin homology (AH) domain/BAR domain"/>
    <property type="match status" value="1"/>
</dbReference>
<keyword evidence="1" id="KW-0479">Metal-binding</keyword>
<feature type="domain" description="BAR" evidence="3">
    <location>
        <begin position="1"/>
        <end position="229"/>
    </location>
</feature>
<accession>A0AAF0V3R7</accession>
<dbReference type="GO" id="GO:0046872">
    <property type="term" value="F:metal ion binding"/>
    <property type="evidence" value="ECO:0007669"/>
    <property type="project" value="UniProtKB-KW"/>
</dbReference>
<dbReference type="InterPro" id="IPR035670">
    <property type="entry name" value="AGD1/2/3/4_BAR_plant"/>
</dbReference>